<keyword evidence="3" id="KW-0378">Hydrolase</keyword>
<feature type="signal peptide" evidence="1">
    <location>
        <begin position="1"/>
        <end position="20"/>
    </location>
</feature>
<dbReference type="EMBL" id="WYET01000004">
    <property type="protein sequence ID" value="NVN18899.1"/>
    <property type="molecule type" value="Genomic_DNA"/>
</dbReference>
<evidence type="ECO:0000313" key="4">
    <source>
        <dbReference type="Proteomes" id="UP000558089"/>
    </source>
</evidence>
<evidence type="ECO:0000256" key="1">
    <source>
        <dbReference type="SAM" id="SignalP"/>
    </source>
</evidence>
<protein>
    <submittedName>
        <fullName evidence="3">Serine hydrolase</fullName>
    </submittedName>
</protein>
<dbReference type="Pfam" id="PF00144">
    <property type="entry name" value="Beta-lactamase"/>
    <property type="match status" value="1"/>
</dbReference>
<feature type="domain" description="Beta-lactamase-related" evidence="2">
    <location>
        <begin position="275"/>
        <end position="550"/>
    </location>
</feature>
<dbReference type="PROSITE" id="PS51257">
    <property type="entry name" value="PROKAR_LIPOPROTEIN"/>
    <property type="match status" value="1"/>
</dbReference>
<organism evidence="3 4">
    <name type="scientific">Flagellimonas chongwuensis</name>
    <dbReference type="NCBI Taxonomy" id="2697365"/>
    <lineage>
        <taxon>Bacteria</taxon>
        <taxon>Pseudomonadati</taxon>
        <taxon>Bacteroidota</taxon>
        <taxon>Flavobacteriia</taxon>
        <taxon>Flavobacteriales</taxon>
        <taxon>Flavobacteriaceae</taxon>
        <taxon>Flagellimonas</taxon>
    </lineage>
</organism>
<keyword evidence="1" id="KW-0732">Signal</keyword>
<evidence type="ECO:0000259" key="2">
    <source>
        <dbReference type="Pfam" id="PF00144"/>
    </source>
</evidence>
<dbReference type="InterPro" id="IPR012338">
    <property type="entry name" value="Beta-lactam/transpept-like"/>
</dbReference>
<dbReference type="PANTHER" id="PTHR43283">
    <property type="entry name" value="BETA-LACTAMASE-RELATED"/>
    <property type="match status" value="1"/>
</dbReference>
<dbReference type="RefSeq" id="WP_176620557.1">
    <property type="nucleotide sequence ID" value="NZ_WYET01000004.1"/>
</dbReference>
<gene>
    <name evidence="3" type="ORF">GUA46_11145</name>
</gene>
<dbReference type="AlphaFoldDB" id="A0A850NGI6"/>
<dbReference type="Gene3D" id="3.40.710.10">
    <property type="entry name" value="DD-peptidase/beta-lactamase superfamily"/>
    <property type="match status" value="1"/>
</dbReference>
<name>A0A850NGI6_9FLAO</name>
<accession>A0A850NGI6</accession>
<dbReference type="InterPro" id="IPR050789">
    <property type="entry name" value="Diverse_Enzym_Activities"/>
</dbReference>
<dbReference type="GO" id="GO:0016787">
    <property type="term" value="F:hydrolase activity"/>
    <property type="evidence" value="ECO:0007669"/>
    <property type="project" value="UniProtKB-KW"/>
</dbReference>
<dbReference type="PANTHER" id="PTHR43283:SF7">
    <property type="entry name" value="BETA-LACTAMASE-RELATED DOMAIN-CONTAINING PROTEIN"/>
    <property type="match status" value="1"/>
</dbReference>
<dbReference type="InterPro" id="IPR001466">
    <property type="entry name" value="Beta-lactam-related"/>
</dbReference>
<dbReference type="Proteomes" id="UP000558089">
    <property type="component" value="Unassembled WGS sequence"/>
</dbReference>
<keyword evidence="4" id="KW-1185">Reference proteome</keyword>
<sequence length="571" mass="64607">MLKQWILSTALLCNMLLSCAQGKEHSYSGEWIGHLPEKTSFNFKVSLEKLRDNSYNLIIANEDILIDKEIVSQSHDNVAFTVGEGLFFDLKYEDNETELTGFLKTGRFLYHVTLKKADDDTYKGTWNPFMFNDGLQSSDIMLYMEETDNGLAGYPFFGDQRFRGAWSSNFEQNGNLLTFKDSNTGFNFRANLQGDHIDLDILLSQSVLTSTRLTYTDDGWEYFSEPRAEPQSTNTPPLLKDGWEVANSNEYGIDQGKLAELINASNTGELINMHSILIAKNNKLVFESYFGGYNAHIPHDLRSASKSISSAIIGIAIDDGLIKSAEEKLYDFIPEAYKYTKDSLKANITLQHLLTMSSGLDVNNKAAEDYYQNPNNSDNWLKTVLEAPMVRAPGTYLDYGSANPFLLGICLSEHLKTPLETYMDEKLFEPLGITNYINQTDDTQQRPYFGGGMLLTSRDLLKFGQLYLNKGTWNGKRIISESWVKESFKKYGRLQDTKDKNEYGYLWWHDTYEINGKEIKSIEARGAGGQFIFILPDLGTVVVITAGNFRNGKGNQSRDVLKTHILPALIQ</sequence>
<comment type="caution">
    <text evidence="3">The sequence shown here is derived from an EMBL/GenBank/DDBJ whole genome shotgun (WGS) entry which is preliminary data.</text>
</comment>
<feature type="chain" id="PRO_5032892959" evidence="1">
    <location>
        <begin position="21"/>
        <end position="571"/>
    </location>
</feature>
<reference evidence="3 4" key="1">
    <citation type="submission" date="2020-01" db="EMBL/GenBank/DDBJ databases">
        <title>Draft Genome Analysis of Muricauda sp. HICW Isolated from coastal seawater of PR China.</title>
        <authorList>
            <person name="Chen M.-X."/>
        </authorList>
    </citation>
    <scope>NUCLEOTIDE SEQUENCE [LARGE SCALE GENOMIC DNA]</scope>
    <source>
        <strain evidence="3 4">HICW</strain>
    </source>
</reference>
<evidence type="ECO:0000313" key="3">
    <source>
        <dbReference type="EMBL" id="NVN18899.1"/>
    </source>
</evidence>
<dbReference type="SUPFAM" id="SSF56601">
    <property type="entry name" value="beta-lactamase/transpeptidase-like"/>
    <property type="match status" value="1"/>
</dbReference>
<proteinExistence type="predicted"/>